<organism evidence="3 4">
    <name type="scientific">Cercophora samala</name>
    <dbReference type="NCBI Taxonomy" id="330535"/>
    <lineage>
        <taxon>Eukaryota</taxon>
        <taxon>Fungi</taxon>
        <taxon>Dikarya</taxon>
        <taxon>Ascomycota</taxon>
        <taxon>Pezizomycotina</taxon>
        <taxon>Sordariomycetes</taxon>
        <taxon>Sordariomycetidae</taxon>
        <taxon>Sordariales</taxon>
        <taxon>Lasiosphaeriaceae</taxon>
        <taxon>Cercophora</taxon>
    </lineage>
</organism>
<gene>
    <name evidence="3" type="ORF">QBC41DRAFT_329505</name>
</gene>
<accession>A0AA39Z2G7</accession>
<comment type="caution">
    <text evidence="3">The sequence shown here is derived from an EMBL/GenBank/DDBJ whole genome shotgun (WGS) entry which is preliminary data.</text>
</comment>
<dbReference type="Proteomes" id="UP001174997">
    <property type="component" value="Unassembled WGS sequence"/>
</dbReference>
<feature type="transmembrane region" description="Helical" evidence="1">
    <location>
        <begin position="68"/>
        <end position="89"/>
    </location>
</feature>
<keyword evidence="1" id="KW-1133">Transmembrane helix</keyword>
<evidence type="ECO:0000256" key="2">
    <source>
        <dbReference type="SAM" id="SignalP"/>
    </source>
</evidence>
<feature type="chain" id="PRO_5041292847" description="Secreted protein" evidence="2">
    <location>
        <begin position="25"/>
        <end position="92"/>
    </location>
</feature>
<proteinExistence type="predicted"/>
<dbReference type="EMBL" id="JAULSY010000136">
    <property type="protein sequence ID" value="KAK0662934.1"/>
    <property type="molecule type" value="Genomic_DNA"/>
</dbReference>
<evidence type="ECO:0000256" key="1">
    <source>
        <dbReference type="SAM" id="Phobius"/>
    </source>
</evidence>
<evidence type="ECO:0000313" key="3">
    <source>
        <dbReference type="EMBL" id="KAK0662934.1"/>
    </source>
</evidence>
<dbReference type="AlphaFoldDB" id="A0AA39Z2G7"/>
<protein>
    <recommendedName>
        <fullName evidence="5">Secreted protein</fullName>
    </recommendedName>
</protein>
<keyword evidence="1" id="KW-0812">Transmembrane</keyword>
<evidence type="ECO:0000313" key="4">
    <source>
        <dbReference type="Proteomes" id="UP001174997"/>
    </source>
</evidence>
<evidence type="ECO:0008006" key="5">
    <source>
        <dbReference type="Google" id="ProtNLM"/>
    </source>
</evidence>
<feature type="signal peptide" evidence="2">
    <location>
        <begin position="1"/>
        <end position="24"/>
    </location>
</feature>
<keyword evidence="2" id="KW-0732">Signal</keyword>
<reference evidence="3" key="1">
    <citation type="submission" date="2023-06" db="EMBL/GenBank/DDBJ databases">
        <title>Genome-scale phylogeny and comparative genomics of the fungal order Sordariales.</title>
        <authorList>
            <consortium name="Lawrence Berkeley National Laboratory"/>
            <person name="Hensen N."/>
            <person name="Bonometti L."/>
            <person name="Westerberg I."/>
            <person name="Brannstrom I.O."/>
            <person name="Guillou S."/>
            <person name="Cros-Aarteil S."/>
            <person name="Calhoun S."/>
            <person name="Haridas S."/>
            <person name="Kuo A."/>
            <person name="Mondo S."/>
            <person name="Pangilinan J."/>
            <person name="Riley R."/>
            <person name="Labutti K."/>
            <person name="Andreopoulos B."/>
            <person name="Lipzen A."/>
            <person name="Chen C."/>
            <person name="Yanf M."/>
            <person name="Daum C."/>
            <person name="Ng V."/>
            <person name="Clum A."/>
            <person name="Steindorff A."/>
            <person name="Ohm R."/>
            <person name="Martin F."/>
            <person name="Silar P."/>
            <person name="Natvig D."/>
            <person name="Lalanne C."/>
            <person name="Gautier V."/>
            <person name="Ament-Velasquez S.L."/>
            <person name="Kruys A."/>
            <person name="Hutchinson M.I."/>
            <person name="Powell A.J."/>
            <person name="Barry K."/>
            <person name="Miller A.N."/>
            <person name="Grigoriev I.V."/>
            <person name="Debuchy R."/>
            <person name="Gladieux P."/>
            <person name="Thoren M.H."/>
            <person name="Johannesson H."/>
        </authorList>
    </citation>
    <scope>NUCLEOTIDE SEQUENCE</scope>
    <source>
        <strain evidence="3">CBS 307.81</strain>
    </source>
</reference>
<keyword evidence="1" id="KW-0472">Membrane</keyword>
<keyword evidence="4" id="KW-1185">Reference proteome</keyword>
<name>A0AA39Z2G7_9PEZI</name>
<feature type="transmembrane region" description="Helical" evidence="1">
    <location>
        <begin position="26"/>
        <end position="47"/>
    </location>
</feature>
<sequence>MRLVSLRWFSSLLVLLHELPVLRGMGVLDGGLAFVSILFGRAAVISWDHEGQDRNLEKETRKGGGETVSMIPVSYFISACFFLRGFSFFHYV</sequence>